<dbReference type="InterPro" id="IPR029063">
    <property type="entry name" value="SAM-dependent_MTases_sf"/>
</dbReference>
<dbReference type="EMBL" id="FRAM01000009">
    <property type="protein sequence ID" value="SHK73333.1"/>
    <property type="molecule type" value="Genomic_DNA"/>
</dbReference>
<dbReference type="RefSeq" id="WP_175546231.1">
    <property type="nucleotide sequence ID" value="NZ_FRAM01000009.1"/>
</dbReference>
<feature type="compositionally biased region" description="Polar residues" evidence="1">
    <location>
        <begin position="169"/>
        <end position="182"/>
    </location>
</feature>
<feature type="region of interest" description="Disordered" evidence="1">
    <location>
        <begin position="151"/>
        <end position="219"/>
    </location>
</feature>
<dbReference type="AlphaFoldDB" id="A0A1M6UW21"/>
<accession>A0A1M6UW21</accession>
<reference evidence="4" key="1">
    <citation type="submission" date="2016-11" db="EMBL/GenBank/DDBJ databases">
        <authorList>
            <person name="Varghese N."/>
            <person name="Submissions S."/>
        </authorList>
    </citation>
    <scope>NUCLEOTIDE SEQUENCE [LARGE SCALE GENOMIC DNA]</scope>
    <source>
        <strain evidence="4">DSM 18016</strain>
    </source>
</reference>
<proteinExistence type="predicted"/>
<dbReference type="InterPro" id="IPR002052">
    <property type="entry name" value="DNA_methylase_N6_adenine_CS"/>
</dbReference>
<evidence type="ECO:0000313" key="3">
    <source>
        <dbReference type="EMBL" id="SHK73333.1"/>
    </source>
</evidence>
<keyword evidence="3" id="KW-0489">Methyltransferase</keyword>
<sequence>MSEPLIITDDISIIEGNKNELVLFAKNSDTMSFQKLIELNGQSNSRTLVTLNAVTNTNKFLNRFQYFEGKIFLCLEGNRTGDSVTLKILMDFKEKNIKDIRKMYEISGSGNTDLSQYLENKLNDLHKNSNLVISKESENAAITIRHNGISDTQHLGSEFSGRDSEKTLQESQSEQDGNNDRGQNVGGSNAGNGPSGADRSDLTVGESGRRSADGIQSQHAEEKPYLGRIIFGRIAPITGRSDGRVPKINAYSADVVELEHLISKYKDQKLNNAQVAEVLSAACFISDDKEVMVKDGIVITDELKDICNQFKSGGVAKEGRGILDEYYTNGKIVEAVRNLIKDHFKNRKELRVLEPSVGTGNFLYAAKGLSSYINISAFEINETTAKIAKILHPEANINLRSFETEFIDEKGNKKDFSQQYDLVIGNPPYGEHRGLYKGLGEEPKLSKYEDYFVKRSLDVLKDDGVLAMILPSGWLNRKKDLEDAELLKAFRLPKGAFAGTQVGTDIIILKKSSQKSNRDISSYFEKNTENILGEI</sequence>
<dbReference type="STRING" id="216903.SAMN05444371_3487"/>
<dbReference type="InterPro" id="IPR052933">
    <property type="entry name" value="DNA_Protect_Modify"/>
</dbReference>
<dbReference type="GO" id="GO:0032259">
    <property type="term" value="P:methylation"/>
    <property type="evidence" value="ECO:0007669"/>
    <property type="project" value="UniProtKB-KW"/>
</dbReference>
<feature type="non-terminal residue" evidence="3">
    <location>
        <position position="535"/>
    </location>
</feature>
<gene>
    <name evidence="3" type="ORF">SAMN05444371_3487</name>
</gene>
<keyword evidence="3" id="KW-0808">Transferase</keyword>
<dbReference type="GO" id="GO:0003676">
    <property type="term" value="F:nucleic acid binding"/>
    <property type="evidence" value="ECO:0007669"/>
    <property type="project" value="InterPro"/>
</dbReference>
<dbReference type="GO" id="GO:0006304">
    <property type="term" value="P:DNA modification"/>
    <property type="evidence" value="ECO:0007669"/>
    <property type="project" value="InterPro"/>
</dbReference>
<feature type="domain" description="Type II methyltransferase M.TaqI-like" evidence="2">
    <location>
        <begin position="377"/>
        <end position="487"/>
    </location>
</feature>
<dbReference type="Proteomes" id="UP000184498">
    <property type="component" value="Unassembled WGS sequence"/>
</dbReference>
<evidence type="ECO:0000259" key="2">
    <source>
        <dbReference type="Pfam" id="PF07669"/>
    </source>
</evidence>
<dbReference type="PANTHER" id="PTHR41313">
    <property type="entry name" value="ADENINE-SPECIFIC METHYLTRANSFERASE"/>
    <property type="match status" value="1"/>
</dbReference>
<dbReference type="PANTHER" id="PTHR41313:SF1">
    <property type="entry name" value="DNA METHYLASE ADENINE-SPECIFIC DOMAIN-CONTAINING PROTEIN"/>
    <property type="match status" value="1"/>
</dbReference>
<evidence type="ECO:0000256" key="1">
    <source>
        <dbReference type="SAM" id="MobiDB-lite"/>
    </source>
</evidence>
<organism evidence="3 4">
    <name type="scientific">Epilithonimonas mollis</name>
    <dbReference type="NCBI Taxonomy" id="216903"/>
    <lineage>
        <taxon>Bacteria</taxon>
        <taxon>Pseudomonadati</taxon>
        <taxon>Bacteroidota</taxon>
        <taxon>Flavobacteriia</taxon>
        <taxon>Flavobacteriales</taxon>
        <taxon>Weeksellaceae</taxon>
        <taxon>Chryseobacterium group</taxon>
        <taxon>Epilithonimonas</taxon>
    </lineage>
</organism>
<dbReference type="InterPro" id="IPR011639">
    <property type="entry name" value="MethylTrfase_TaqI-like_dom"/>
</dbReference>
<dbReference type="GO" id="GO:0009007">
    <property type="term" value="F:site-specific DNA-methyltransferase (adenine-specific) activity"/>
    <property type="evidence" value="ECO:0007669"/>
    <property type="project" value="UniProtKB-EC"/>
</dbReference>
<dbReference type="Gene3D" id="3.40.50.150">
    <property type="entry name" value="Vaccinia Virus protein VP39"/>
    <property type="match status" value="1"/>
</dbReference>
<evidence type="ECO:0000313" key="4">
    <source>
        <dbReference type="Proteomes" id="UP000184498"/>
    </source>
</evidence>
<protein>
    <submittedName>
        <fullName evidence="3">N-6 DNA Methylase</fullName>
    </submittedName>
</protein>
<name>A0A1M6UW21_9FLAO</name>
<dbReference type="PROSITE" id="PS00092">
    <property type="entry name" value="N6_MTASE"/>
    <property type="match status" value="1"/>
</dbReference>
<dbReference type="CDD" id="cd02440">
    <property type="entry name" value="AdoMet_MTases"/>
    <property type="match status" value="1"/>
</dbReference>
<dbReference type="PRINTS" id="PR00507">
    <property type="entry name" value="N12N6MTFRASE"/>
</dbReference>
<feature type="compositionally biased region" description="Gly residues" evidence="1">
    <location>
        <begin position="184"/>
        <end position="194"/>
    </location>
</feature>
<keyword evidence="4" id="KW-1185">Reference proteome</keyword>
<dbReference type="Pfam" id="PF07669">
    <property type="entry name" value="Eco57I"/>
    <property type="match status" value="1"/>
</dbReference>
<dbReference type="SUPFAM" id="SSF53335">
    <property type="entry name" value="S-adenosyl-L-methionine-dependent methyltransferases"/>
    <property type="match status" value="1"/>
</dbReference>